<dbReference type="PANTHER" id="PTHR33451">
    <property type="entry name" value="MALATE-2H(+)/NA(+)-LACTATE ANTIPORTER"/>
    <property type="match status" value="1"/>
</dbReference>
<comment type="caution">
    <text evidence="11">The sequence shown here is derived from an EMBL/GenBank/DDBJ whole genome shotgun (WGS) entry which is preliminary data.</text>
</comment>
<feature type="transmembrane region" description="Helical" evidence="9">
    <location>
        <begin position="334"/>
        <end position="356"/>
    </location>
</feature>
<feature type="transmembrane region" description="Helical" evidence="9">
    <location>
        <begin position="448"/>
        <end position="473"/>
    </location>
</feature>
<evidence type="ECO:0000256" key="1">
    <source>
        <dbReference type="ARBA" id="ARBA00004651"/>
    </source>
</evidence>
<dbReference type="GO" id="GO:0015297">
    <property type="term" value="F:antiporter activity"/>
    <property type="evidence" value="ECO:0007669"/>
    <property type="project" value="UniProtKB-KW"/>
</dbReference>
<gene>
    <name evidence="11" type="primary">nhaC</name>
    <name evidence="11" type="ORF">H9758_10940</name>
</gene>
<evidence type="ECO:0000256" key="2">
    <source>
        <dbReference type="ARBA" id="ARBA00022448"/>
    </source>
</evidence>
<evidence type="ECO:0000256" key="3">
    <source>
        <dbReference type="ARBA" id="ARBA00022449"/>
    </source>
</evidence>
<evidence type="ECO:0000256" key="5">
    <source>
        <dbReference type="ARBA" id="ARBA00022692"/>
    </source>
</evidence>
<keyword evidence="4" id="KW-1003">Cell membrane</keyword>
<comment type="subcellular location">
    <subcellularLocation>
        <location evidence="1">Cell membrane</location>
        <topology evidence="1">Multi-pass membrane protein</topology>
    </subcellularLocation>
</comment>
<evidence type="ECO:0000256" key="8">
    <source>
        <dbReference type="ARBA" id="ARBA00038435"/>
    </source>
</evidence>
<keyword evidence="5 9" id="KW-0812">Transmembrane</keyword>
<dbReference type="GO" id="GO:0005886">
    <property type="term" value="C:plasma membrane"/>
    <property type="evidence" value="ECO:0007669"/>
    <property type="project" value="UniProtKB-SubCell"/>
</dbReference>
<dbReference type="Pfam" id="PF03553">
    <property type="entry name" value="Na_H_antiporter"/>
    <property type="match status" value="1"/>
</dbReference>
<evidence type="ECO:0000256" key="6">
    <source>
        <dbReference type="ARBA" id="ARBA00022989"/>
    </source>
</evidence>
<feature type="transmembrane region" description="Helical" evidence="9">
    <location>
        <begin position="237"/>
        <end position="260"/>
    </location>
</feature>
<comment type="similarity">
    <text evidence="8">Belongs to the NhaC Na(+)/H(+) (TC 2.A.35) antiporter family.</text>
</comment>
<feature type="transmembrane region" description="Helical" evidence="9">
    <location>
        <begin position="41"/>
        <end position="61"/>
    </location>
</feature>
<feature type="transmembrane region" description="Helical" evidence="9">
    <location>
        <begin position="73"/>
        <end position="94"/>
    </location>
</feature>
<evidence type="ECO:0000313" key="11">
    <source>
        <dbReference type="EMBL" id="HJC35086.1"/>
    </source>
</evidence>
<name>A0A9D2SUZ0_9FIRM</name>
<dbReference type="NCBIfam" id="TIGR00931">
    <property type="entry name" value="antiport_nhaC"/>
    <property type="match status" value="1"/>
</dbReference>
<keyword evidence="6 9" id="KW-1133">Transmembrane helix</keyword>
<dbReference type="Proteomes" id="UP000823890">
    <property type="component" value="Unassembled WGS sequence"/>
</dbReference>
<evidence type="ECO:0000256" key="9">
    <source>
        <dbReference type="SAM" id="Phobius"/>
    </source>
</evidence>
<dbReference type="PANTHER" id="PTHR33451:SF3">
    <property type="entry name" value="MALATE-2H(+)_NA(+)-LACTATE ANTIPORTER"/>
    <property type="match status" value="1"/>
</dbReference>
<evidence type="ECO:0000313" key="12">
    <source>
        <dbReference type="Proteomes" id="UP000823890"/>
    </source>
</evidence>
<evidence type="ECO:0000256" key="4">
    <source>
        <dbReference type="ARBA" id="ARBA00022475"/>
    </source>
</evidence>
<evidence type="ECO:0000259" key="10">
    <source>
        <dbReference type="Pfam" id="PF03553"/>
    </source>
</evidence>
<dbReference type="InterPro" id="IPR004770">
    <property type="entry name" value="Na/H_antiport_NhaC"/>
</dbReference>
<reference evidence="11" key="1">
    <citation type="journal article" date="2021" name="PeerJ">
        <title>Extensive microbial diversity within the chicken gut microbiome revealed by metagenomics and culture.</title>
        <authorList>
            <person name="Gilroy R."/>
            <person name="Ravi A."/>
            <person name="Getino M."/>
            <person name="Pursley I."/>
            <person name="Horton D.L."/>
            <person name="Alikhan N.F."/>
            <person name="Baker D."/>
            <person name="Gharbi K."/>
            <person name="Hall N."/>
            <person name="Watson M."/>
            <person name="Adriaenssens E.M."/>
            <person name="Foster-Nyarko E."/>
            <person name="Jarju S."/>
            <person name="Secka A."/>
            <person name="Antonio M."/>
            <person name="Oren A."/>
            <person name="Chaudhuri R.R."/>
            <person name="La Ragione R."/>
            <person name="Hildebrand F."/>
            <person name="Pallen M.J."/>
        </authorList>
    </citation>
    <scope>NUCLEOTIDE SEQUENCE</scope>
    <source>
        <strain evidence="11">ChiW19-954</strain>
    </source>
</reference>
<keyword evidence="3" id="KW-0050">Antiport</keyword>
<feature type="transmembrane region" description="Helical" evidence="9">
    <location>
        <begin position="139"/>
        <end position="167"/>
    </location>
</feature>
<dbReference type="EMBL" id="DWWO01000133">
    <property type="protein sequence ID" value="HJC35086.1"/>
    <property type="molecule type" value="Genomic_DNA"/>
</dbReference>
<feature type="transmembrane region" description="Helical" evidence="9">
    <location>
        <begin position="376"/>
        <end position="399"/>
    </location>
</feature>
<organism evidence="11 12">
    <name type="scientific">Candidatus Mediterraneibacter faecipullorum</name>
    <dbReference type="NCBI Taxonomy" id="2838670"/>
    <lineage>
        <taxon>Bacteria</taxon>
        <taxon>Bacillati</taxon>
        <taxon>Bacillota</taxon>
        <taxon>Clostridia</taxon>
        <taxon>Lachnospirales</taxon>
        <taxon>Lachnospiraceae</taxon>
        <taxon>Mediterraneibacter</taxon>
    </lineage>
</organism>
<sequence>MEDKREREIKKPGFFLAVLPLIFMFVVLIVGLLIFSVDIKILLLICAAFTICLCMYLGYTWKDIEKEIVEKLAAAFPAILILICVGLMIGAWIVSGTIPFLVYIGLQIISPKYIIITSFLVTTVLSVSTGTSWGSAGTVGAALISVAAGMGAPLPAVAGAIVAGAYFGDKMSPLSDSTNMSAIATGTNLYKHIGHLFYTTIPGFIISCIVYVIAGAHFASSGEITQVDEIINTLAELFNLSMPVGLLLLIPPVIVVAGSLMKKPTIPVMIISSIVAVILAMAVQGFSFATCATSMVSGFTMDLFPNLTVDLNTIPEQVSNLLQRGGMSSMMNTTLMAFCAFSFIGALTVCGSMDIILERLTKHIHNTGQLITSTVAIGVVMIIVIGEAAVTHLMIGGMFREEYIRRGLETKNLSRCLEDSITVIEPLVPWSLAGVYMTSVLGVSTAQYAPWACLCYTGVIFAIIWGFTGFGIAKVKKGSDNYEEYLELTGKKEAVQE</sequence>
<keyword evidence="2" id="KW-0813">Transport</keyword>
<feature type="domain" description="Na+/H+ antiporter NhaC-like C-terminal" evidence="10">
    <location>
        <begin position="164"/>
        <end position="470"/>
    </location>
</feature>
<protein>
    <submittedName>
        <fullName evidence="11">Na+/H+ antiporter NhaC</fullName>
    </submittedName>
</protein>
<dbReference type="InterPro" id="IPR018461">
    <property type="entry name" value="Na/H_Antiport_NhaC-like_C"/>
</dbReference>
<proteinExistence type="inferred from homology"/>
<feature type="transmembrane region" description="Helical" evidence="9">
    <location>
        <begin position="196"/>
        <end position="216"/>
    </location>
</feature>
<feature type="transmembrane region" description="Helical" evidence="9">
    <location>
        <begin position="420"/>
        <end position="442"/>
    </location>
</feature>
<evidence type="ECO:0000256" key="7">
    <source>
        <dbReference type="ARBA" id="ARBA00023136"/>
    </source>
</evidence>
<feature type="transmembrane region" description="Helical" evidence="9">
    <location>
        <begin position="12"/>
        <end position="35"/>
    </location>
</feature>
<dbReference type="AlphaFoldDB" id="A0A9D2SUZ0"/>
<reference evidence="11" key="2">
    <citation type="submission" date="2021-04" db="EMBL/GenBank/DDBJ databases">
        <authorList>
            <person name="Gilroy R."/>
        </authorList>
    </citation>
    <scope>NUCLEOTIDE SEQUENCE</scope>
    <source>
        <strain evidence="11">ChiW19-954</strain>
    </source>
</reference>
<feature type="transmembrane region" description="Helical" evidence="9">
    <location>
        <begin position="100"/>
        <end position="127"/>
    </location>
</feature>
<accession>A0A9D2SUZ0</accession>
<feature type="transmembrane region" description="Helical" evidence="9">
    <location>
        <begin position="266"/>
        <end position="289"/>
    </location>
</feature>
<keyword evidence="7 9" id="KW-0472">Membrane</keyword>
<dbReference type="InterPro" id="IPR052180">
    <property type="entry name" value="NhaC_Na-H+_Antiporter"/>
</dbReference>